<feature type="region of interest" description="Disordered" evidence="3">
    <location>
        <begin position="233"/>
        <end position="255"/>
    </location>
</feature>
<evidence type="ECO:0000259" key="4">
    <source>
        <dbReference type="SMART" id="SM01217"/>
    </source>
</evidence>
<protein>
    <recommendedName>
        <fullName evidence="4">Fibronectin type III-like domain-containing protein</fullName>
    </recommendedName>
</protein>
<dbReference type="Pfam" id="PF14310">
    <property type="entry name" value="Fn3-like"/>
    <property type="match status" value="1"/>
</dbReference>
<dbReference type="GO" id="GO:0004553">
    <property type="term" value="F:hydrolase activity, hydrolyzing O-glycosyl compounds"/>
    <property type="evidence" value="ECO:0007669"/>
    <property type="project" value="InterPro"/>
</dbReference>
<dbReference type="PANTHER" id="PTHR42715:SF10">
    <property type="entry name" value="BETA-GLUCOSIDASE"/>
    <property type="match status" value="1"/>
</dbReference>
<feature type="compositionally biased region" description="Basic and acidic residues" evidence="3">
    <location>
        <begin position="1"/>
        <end position="12"/>
    </location>
</feature>
<sequence length="255" mass="27075">MRGRADWSKPSRYDGQARPGCRCRVPKRPSPAATAGTKTREAAAPSSCQPGDDRLPVRDPATETQATDELGIRNSLLFPETRDVELTEGVDVGYRGYAAAGATPLFPFGYGLSYTSYRYRNLAHAVEDGTVRASFTVRNQGQRRGVEVAQVYAGGLPGRVGTPVTQLAGWARVDIQRQSRKRVTVELACKSLAYWDTDDGRWIMPAGPVNLSVGASSADIRLEGRVRLPGGSCSEGSELAMSASSPGGGVGPSAG</sequence>
<evidence type="ECO:0000256" key="2">
    <source>
        <dbReference type="ARBA" id="ARBA00022801"/>
    </source>
</evidence>
<dbReference type="GO" id="GO:0005975">
    <property type="term" value="P:carbohydrate metabolic process"/>
    <property type="evidence" value="ECO:0007669"/>
    <property type="project" value="InterPro"/>
</dbReference>
<evidence type="ECO:0000256" key="1">
    <source>
        <dbReference type="ARBA" id="ARBA00005336"/>
    </source>
</evidence>
<dbReference type="Gene3D" id="3.40.50.1700">
    <property type="entry name" value="Glycoside hydrolase family 3 C-terminal domain"/>
    <property type="match status" value="1"/>
</dbReference>
<dbReference type="PANTHER" id="PTHR42715">
    <property type="entry name" value="BETA-GLUCOSIDASE"/>
    <property type="match status" value="1"/>
</dbReference>
<comment type="similarity">
    <text evidence="1">Belongs to the glycosyl hydrolase 3 family.</text>
</comment>
<gene>
    <name evidence="5" type="ORF">EUA06_22045</name>
</gene>
<dbReference type="InterPro" id="IPR050288">
    <property type="entry name" value="Cellulose_deg_GH3"/>
</dbReference>
<reference evidence="5 6" key="1">
    <citation type="submission" date="2019-01" db="EMBL/GenBank/DDBJ databases">
        <title>Novel species of Nocardioides.</title>
        <authorList>
            <person name="Liu Q."/>
            <person name="Xin Y.-H."/>
        </authorList>
    </citation>
    <scope>NUCLEOTIDE SEQUENCE [LARGE SCALE GENOMIC DNA]</scope>
    <source>
        <strain evidence="5 6">HLT3-15</strain>
    </source>
</reference>
<keyword evidence="6" id="KW-1185">Reference proteome</keyword>
<evidence type="ECO:0000256" key="3">
    <source>
        <dbReference type="SAM" id="MobiDB-lite"/>
    </source>
</evidence>
<accession>A0A4Q2RL52</accession>
<dbReference type="Gene3D" id="2.60.40.10">
    <property type="entry name" value="Immunoglobulins"/>
    <property type="match status" value="1"/>
</dbReference>
<proteinExistence type="inferred from homology"/>
<dbReference type="InterPro" id="IPR036881">
    <property type="entry name" value="Glyco_hydro_3_C_sf"/>
</dbReference>
<feature type="compositionally biased region" description="Basic and acidic residues" evidence="3">
    <location>
        <begin position="51"/>
        <end position="61"/>
    </location>
</feature>
<dbReference type="InterPro" id="IPR026891">
    <property type="entry name" value="Fn3-like"/>
</dbReference>
<organism evidence="5 6">
    <name type="scientific">Nocardioides glacieisoli</name>
    <dbReference type="NCBI Taxonomy" id="1168730"/>
    <lineage>
        <taxon>Bacteria</taxon>
        <taxon>Bacillati</taxon>
        <taxon>Actinomycetota</taxon>
        <taxon>Actinomycetes</taxon>
        <taxon>Propionibacteriales</taxon>
        <taxon>Nocardioidaceae</taxon>
        <taxon>Nocardioides</taxon>
    </lineage>
</organism>
<dbReference type="SUPFAM" id="SSF52279">
    <property type="entry name" value="Beta-D-glucan exohydrolase, C-terminal domain"/>
    <property type="match status" value="1"/>
</dbReference>
<dbReference type="OrthoDB" id="9803863at2"/>
<keyword evidence="2" id="KW-0378">Hydrolase</keyword>
<feature type="domain" description="Fibronectin type III-like" evidence="4">
    <location>
        <begin position="147"/>
        <end position="217"/>
    </location>
</feature>
<name>A0A4Q2RL52_9ACTN</name>
<dbReference type="EMBL" id="SDWS01000021">
    <property type="protein sequence ID" value="RYB88255.1"/>
    <property type="molecule type" value="Genomic_DNA"/>
</dbReference>
<feature type="region of interest" description="Disordered" evidence="3">
    <location>
        <begin position="1"/>
        <end position="70"/>
    </location>
</feature>
<dbReference type="SMART" id="SM01217">
    <property type="entry name" value="Fn3_like"/>
    <property type="match status" value="1"/>
</dbReference>
<evidence type="ECO:0000313" key="5">
    <source>
        <dbReference type="EMBL" id="RYB88255.1"/>
    </source>
</evidence>
<evidence type="ECO:0000313" key="6">
    <source>
        <dbReference type="Proteomes" id="UP000291838"/>
    </source>
</evidence>
<feature type="compositionally biased region" description="Gly residues" evidence="3">
    <location>
        <begin position="246"/>
        <end position="255"/>
    </location>
</feature>
<dbReference type="InterPro" id="IPR013783">
    <property type="entry name" value="Ig-like_fold"/>
</dbReference>
<dbReference type="Proteomes" id="UP000291838">
    <property type="component" value="Unassembled WGS sequence"/>
</dbReference>
<comment type="caution">
    <text evidence="5">The sequence shown here is derived from an EMBL/GenBank/DDBJ whole genome shotgun (WGS) entry which is preliminary data.</text>
</comment>
<dbReference type="AlphaFoldDB" id="A0A4Q2RL52"/>